<dbReference type="EMBL" id="CVTF01000101">
    <property type="protein sequence ID" value="CRY99795.1"/>
    <property type="molecule type" value="Genomic_DNA"/>
</dbReference>
<organism evidence="2 3">
    <name type="scientific">Neisseria meningitidis serogroup B</name>
    <dbReference type="NCBI Taxonomy" id="491"/>
    <lineage>
        <taxon>Bacteria</taxon>
        <taxon>Pseudomonadati</taxon>
        <taxon>Pseudomonadota</taxon>
        <taxon>Betaproteobacteria</taxon>
        <taxon>Neisseriales</taxon>
        <taxon>Neisseriaceae</taxon>
        <taxon>Neisseria</taxon>
    </lineage>
</organism>
<evidence type="ECO:0000313" key="3">
    <source>
        <dbReference type="Proteomes" id="UP000182715"/>
    </source>
</evidence>
<evidence type="ECO:0000256" key="1">
    <source>
        <dbReference type="SAM" id="MobiDB-lite"/>
    </source>
</evidence>
<feature type="region of interest" description="Disordered" evidence="1">
    <location>
        <begin position="1"/>
        <end position="20"/>
    </location>
</feature>
<sequence length="65" mass="7288">MSKIKVTATDGLRVPTEHNPHEYIGQEPVEVDGNSLYYRRMIDDGDLVVVEDAALNTKTRNTKGE</sequence>
<protein>
    <recommendedName>
        <fullName evidence="4">DUF2635 domain-containing protein</fullName>
    </recommendedName>
</protein>
<proteinExistence type="predicted"/>
<dbReference type="Proteomes" id="UP000182715">
    <property type="component" value="Unassembled WGS sequence"/>
</dbReference>
<evidence type="ECO:0008006" key="4">
    <source>
        <dbReference type="Google" id="ProtNLM"/>
    </source>
</evidence>
<evidence type="ECO:0000313" key="2">
    <source>
        <dbReference type="EMBL" id="CRY99795.1"/>
    </source>
</evidence>
<dbReference type="AlphaFoldDB" id="A0A0H5QEZ7"/>
<reference evidence="2 3" key="1">
    <citation type="submission" date="2014-11" db="EMBL/GenBank/DDBJ databases">
        <authorList>
            <person name="Diene M.Seydina."/>
        </authorList>
    </citation>
    <scope>NUCLEOTIDE SEQUENCE [LARGE SCALE GENOMIC DNA]</scope>
    <source>
        <strain evidence="2 3">Neisseria meningitidis CHUV</strain>
    </source>
</reference>
<accession>A0A0H5QEZ7</accession>
<name>A0A0H5QEZ7_NEIMI</name>